<reference evidence="2" key="1">
    <citation type="journal article" date="2018" name="Nat. Genet.">
        <title>Extensive intraspecific gene order and gene structural variations between Mo17 and other maize genomes.</title>
        <authorList>
            <person name="Sun S."/>
            <person name="Zhou Y."/>
            <person name="Chen J."/>
            <person name="Shi J."/>
            <person name="Zhao H."/>
            <person name="Zhao H."/>
            <person name="Song W."/>
            <person name="Zhang M."/>
            <person name="Cui Y."/>
            <person name="Dong X."/>
            <person name="Liu H."/>
            <person name="Ma X."/>
            <person name="Jiao Y."/>
            <person name="Wang B."/>
            <person name="Wei X."/>
            <person name="Stein J.C."/>
            <person name="Glaubitz J.C."/>
            <person name="Lu F."/>
            <person name="Yu G."/>
            <person name="Liang C."/>
            <person name="Fengler K."/>
            <person name="Li B."/>
            <person name="Rafalski A."/>
            <person name="Schnable P.S."/>
            <person name="Ware D.H."/>
            <person name="Buckler E.S."/>
            <person name="Lai J."/>
        </authorList>
    </citation>
    <scope>NUCLEOTIDE SEQUENCE [LARGE SCALE GENOMIC DNA]</scope>
    <source>
        <tissue evidence="2">Seedling</tissue>
    </source>
</reference>
<accession>A0A3L6FFA7</accession>
<comment type="caution">
    <text evidence="2">The sequence shown here is derived from an EMBL/GenBank/DDBJ whole genome shotgun (WGS) entry which is preliminary data.</text>
</comment>
<sequence>MTCSSPACLSKKYSKIQSDS</sequence>
<gene>
    <name evidence="2" type="ORF">Zm00014a_021720</name>
</gene>
<evidence type="ECO:0000256" key="1">
    <source>
        <dbReference type="SAM" id="MobiDB-lite"/>
    </source>
</evidence>
<feature type="region of interest" description="Disordered" evidence="1">
    <location>
        <begin position="1"/>
        <end position="20"/>
    </location>
</feature>
<dbReference type="Proteomes" id="UP000251960">
    <property type="component" value="Chromosome 3"/>
</dbReference>
<proteinExistence type="predicted"/>
<evidence type="ECO:0000313" key="2">
    <source>
        <dbReference type="EMBL" id="PWZ31829.1"/>
    </source>
</evidence>
<dbReference type="EMBL" id="NCVQ01000004">
    <property type="protein sequence ID" value="PWZ31829.1"/>
    <property type="molecule type" value="Genomic_DNA"/>
</dbReference>
<dbReference type="AlphaFoldDB" id="A0A3L6FFA7"/>
<organism evidence="2">
    <name type="scientific">Zea mays</name>
    <name type="common">Maize</name>
    <dbReference type="NCBI Taxonomy" id="4577"/>
    <lineage>
        <taxon>Eukaryota</taxon>
        <taxon>Viridiplantae</taxon>
        <taxon>Streptophyta</taxon>
        <taxon>Embryophyta</taxon>
        <taxon>Tracheophyta</taxon>
        <taxon>Spermatophyta</taxon>
        <taxon>Magnoliopsida</taxon>
        <taxon>Liliopsida</taxon>
        <taxon>Poales</taxon>
        <taxon>Poaceae</taxon>
        <taxon>PACMAD clade</taxon>
        <taxon>Panicoideae</taxon>
        <taxon>Andropogonodae</taxon>
        <taxon>Andropogoneae</taxon>
        <taxon>Tripsacinae</taxon>
        <taxon>Zea</taxon>
    </lineage>
</organism>
<name>A0A3L6FFA7_MAIZE</name>
<protein>
    <submittedName>
        <fullName evidence="2">Uncharacterized protein</fullName>
    </submittedName>
</protein>